<dbReference type="GeneID" id="26640951"/>
<proteinExistence type="predicted"/>
<feature type="region of interest" description="Disordered" evidence="1">
    <location>
        <begin position="144"/>
        <end position="219"/>
    </location>
</feature>
<evidence type="ECO:0000313" key="3">
    <source>
        <dbReference type="Proteomes" id="UP000032689"/>
    </source>
</evidence>
<name>A0A0D3MVF3_9CAUD</name>
<keyword evidence="3" id="KW-1185">Reference proteome</keyword>
<reference evidence="2 3" key="1">
    <citation type="journal article" date="2015" name="Appl. Environ. Microbiol.">
        <title>Two Phages, phiIPLA-RODI and phiIPLA-C1C, Lyse Mono- and Dual-Species Staphylococcal Biofilms.</title>
        <authorList>
            <person name="Gutierrez D."/>
            <person name="Vandenheuvel D."/>
            <person name="Martinez B."/>
            <person name="Rodriguez A."/>
            <person name="Lavigne R."/>
            <person name="Garcia P."/>
        </authorList>
    </citation>
    <scope>NUCLEOTIDE SEQUENCE [LARGE SCALE GENOMIC DNA]</scope>
</reference>
<feature type="compositionally biased region" description="Polar residues" evidence="1">
    <location>
        <begin position="181"/>
        <end position="190"/>
    </location>
</feature>
<feature type="compositionally biased region" description="Basic and acidic residues" evidence="1">
    <location>
        <begin position="171"/>
        <end position="180"/>
    </location>
</feature>
<feature type="compositionally biased region" description="Basic and acidic residues" evidence="1">
    <location>
        <begin position="191"/>
        <end position="219"/>
    </location>
</feature>
<dbReference type="KEGG" id="vg:26640951"/>
<accession>A0A0D3MVF3</accession>
<dbReference type="Proteomes" id="UP000032689">
    <property type="component" value="Segment"/>
</dbReference>
<dbReference type="OrthoDB" id="7941at10239"/>
<dbReference type="EMBL" id="KP027447">
    <property type="protein sequence ID" value="AJA42254.1"/>
    <property type="molecule type" value="Genomic_DNA"/>
</dbReference>
<evidence type="ECO:0008006" key="4">
    <source>
        <dbReference type="Google" id="ProtNLM"/>
    </source>
</evidence>
<feature type="compositionally biased region" description="Basic and acidic residues" evidence="1">
    <location>
        <begin position="144"/>
        <end position="160"/>
    </location>
</feature>
<protein>
    <recommendedName>
        <fullName evidence="4">Ig-like protein</fullName>
    </recommendedName>
</protein>
<organism evidence="2 3">
    <name type="scientific">Staphylococcus phage vB_SepM_ phiIPLA-C1C</name>
    <dbReference type="NCBI Taxonomy" id="1572704"/>
    <lineage>
        <taxon>Viruses</taxon>
        <taxon>Duplodnaviria</taxon>
        <taxon>Heunggongvirae</taxon>
        <taxon>Uroviricota</taxon>
        <taxon>Caudoviricetes</taxon>
        <taxon>Herelleviridae</taxon>
        <taxon>Twortvirinae</taxon>
        <taxon>Sepunavirus</taxon>
        <taxon>Sepunavirus IPLAC1C</taxon>
    </lineage>
</organism>
<evidence type="ECO:0000256" key="1">
    <source>
        <dbReference type="SAM" id="MobiDB-lite"/>
    </source>
</evidence>
<dbReference type="RefSeq" id="YP_009214534.1">
    <property type="nucleotide sequence ID" value="NC_028962.1"/>
</dbReference>
<sequence length="219" mass="24892">MAKKSLQEVLTQDTVTLKDKYLQVRTEQDGYTRTHRGIYSYICKEQDGELFLFPIQLDGRGTINVMKDSPVVYTDGDNIHFVVNTLFDPYHQSFIRTENIKGLDKGKQLVQAFLAFIEDRFRLGVYNVFITNEKEDVLEVKDVEQSDADKTEDKKGRANEDLISSYPTGNAREDVRHNDQSEGQGDTSEPSESRSDVDVDVSVDPKDTTADVNAEEKPQ</sequence>
<evidence type="ECO:0000313" key="2">
    <source>
        <dbReference type="EMBL" id="AJA42254.1"/>
    </source>
</evidence>